<evidence type="ECO:0000256" key="2">
    <source>
        <dbReference type="ARBA" id="ARBA00010401"/>
    </source>
</evidence>
<dbReference type="AlphaFoldDB" id="A0A183ANN9"/>
<evidence type="ECO:0000256" key="4">
    <source>
        <dbReference type="ARBA" id="ARBA00022679"/>
    </source>
</evidence>
<evidence type="ECO:0000256" key="5">
    <source>
        <dbReference type="ARBA" id="ARBA00022695"/>
    </source>
</evidence>
<comment type="similarity">
    <text evidence="2">Belongs to the UDPGP type 1 family.</text>
</comment>
<dbReference type="OrthoDB" id="532420at2759"/>
<keyword evidence="4" id="KW-0808">Transferase</keyword>
<evidence type="ECO:0000256" key="6">
    <source>
        <dbReference type="ARBA" id="ARBA00048493"/>
    </source>
</evidence>
<keyword evidence="5" id="KW-0548">Nucleotidyltransferase</keyword>
<keyword evidence="8" id="KW-1185">Reference proteome</keyword>
<evidence type="ECO:0000313" key="8">
    <source>
        <dbReference type="Proteomes" id="UP000272942"/>
    </source>
</evidence>
<dbReference type="EC" id="2.7.7.23" evidence="3"/>
<evidence type="ECO:0000313" key="9">
    <source>
        <dbReference type="WBParaSite" id="ECPE_0000860001-mRNA-1"/>
    </source>
</evidence>
<dbReference type="WBParaSite" id="ECPE_0000860001-mRNA-1">
    <property type="protein sequence ID" value="ECPE_0000860001-mRNA-1"/>
    <property type="gene ID" value="ECPE_0000860001"/>
</dbReference>
<reference evidence="7 8" key="2">
    <citation type="submission" date="2018-11" db="EMBL/GenBank/DDBJ databases">
        <authorList>
            <consortium name="Pathogen Informatics"/>
        </authorList>
    </citation>
    <scope>NUCLEOTIDE SEQUENCE [LARGE SCALE GENOMIC DNA]</scope>
    <source>
        <strain evidence="7 8">Egypt</strain>
    </source>
</reference>
<dbReference type="Gene3D" id="3.90.550.10">
    <property type="entry name" value="Spore Coat Polysaccharide Biosynthesis Protein SpsA, Chain A"/>
    <property type="match status" value="2"/>
</dbReference>
<dbReference type="InterPro" id="IPR002618">
    <property type="entry name" value="UDPGP_fam"/>
</dbReference>
<dbReference type="PANTHER" id="PTHR11952">
    <property type="entry name" value="UDP- GLUCOSE PYROPHOSPHORYLASE"/>
    <property type="match status" value="1"/>
</dbReference>
<dbReference type="GO" id="GO:0006048">
    <property type="term" value="P:UDP-N-acetylglucosamine biosynthetic process"/>
    <property type="evidence" value="ECO:0007669"/>
    <property type="project" value="TreeGrafter"/>
</dbReference>
<dbReference type="InterPro" id="IPR029044">
    <property type="entry name" value="Nucleotide-diphossugar_trans"/>
</dbReference>
<dbReference type="PANTHER" id="PTHR11952:SF2">
    <property type="entry name" value="LD24639P"/>
    <property type="match status" value="1"/>
</dbReference>
<name>A0A183ANN9_9TREM</name>
<sequence length="462" mass="51204">MPAELSPAALAASFGQGHLFTFWDSLNETEQQNLLNDVATVDFERISKLIQVPKKQTNNNIEERLLPPEDNICGCQSELRKSNPALLDKYYETALKAVHEGKVAVLLLAGGQGTRLGVSYPKGLYKPNLPSGRSLYQIQAEKIQRVANLAAKRFDGNGGLYRALHERHIIEDMKSRGVEYVQTYCVDNILVKLPDLHFIGFCTDQDAECGAQVVQKINPKEPIGVLGMVDGRYQVVEYSEISPETAALRRVNSTSNSVNLSHSGRNGPSSVQEQRLLYSHGNICVHFFTRLFLERVSQPEMSNQMRHHVAKKKVTHVDMVTGEIVTPSTPNGVKLEQFIFDVFPQAERFAIWEVLRKERFSPLKNGPDAEVDCPKTSRADYLSYHAKLARDAGAVFFDVNSDTHAVGEANGATTEAILEISPLVTYGGENLDCLAGVEIRGTNVLELDEKTGKPVLIRVDAL</sequence>
<evidence type="ECO:0000256" key="3">
    <source>
        <dbReference type="ARBA" id="ARBA00012457"/>
    </source>
</evidence>
<dbReference type="SUPFAM" id="SSF53448">
    <property type="entry name" value="Nucleotide-diphospho-sugar transferases"/>
    <property type="match status" value="1"/>
</dbReference>
<dbReference type="Proteomes" id="UP000272942">
    <property type="component" value="Unassembled WGS sequence"/>
</dbReference>
<comment type="catalytic activity">
    <reaction evidence="6">
        <text>N-acetyl-alpha-D-glucosamine 1-phosphate + UTP + H(+) = UDP-N-acetyl-alpha-D-glucosamine + diphosphate</text>
        <dbReference type="Rhea" id="RHEA:13509"/>
        <dbReference type="ChEBI" id="CHEBI:15378"/>
        <dbReference type="ChEBI" id="CHEBI:33019"/>
        <dbReference type="ChEBI" id="CHEBI:46398"/>
        <dbReference type="ChEBI" id="CHEBI:57705"/>
        <dbReference type="ChEBI" id="CHEBI:57776"/>
        <dbReference type="EC" id="2.7.7.23"/>
    </reaction>
</comment>
<evidence type="ECO:0000256" key="1">
    <source>
        <dbReference type="ARBA" id="ARBA00005208"/>
    </source>
</evidence>
<dbReference type="Pfam" id="PF01704">
    <property type="entry name" value="UDPGP"/>
    <property type="match status" value="2"/>
</dbReference>
<protein>
    <recommendedName>
        <fullName evidence="3">UDP-N-acetylglucosamine diphosphorylase</fullName>
        <ecNumber evidence="3">2.7.7.23</ecNumber>
    </recommendedName>
</protein>
<dbReference type="GO" id="GO:0003977">
    <property type="term" value="F:UDP-N-acetylglucosamine diphosphorylase activity"/>
    <property type="evidence" value="ECO:0007669"/>
    <property type="project" value="UniProtKB-EC"/>
</dbReference>
<evidence type="ECO:0000313" key="7">
    <source>
        <dbReference type="EMBL" id="VDP83803.1"/>
    </source>
</evidence>
<gene>
    <name evidence="7" type="ORF">ECPE_LOCUS8574</name>
</gene>
<comment type="pathway">
    <text evidence="1">Nucleotide-sugar biosynthesis; UDP-N-acetyl-alpha-D-glucosamine biosynthesis; UDP-N-acetyl-alpha-D-glucosamine from N-acetyl-alpha-D-glucosamine 1-phosphate: step 1/1.</text>
</comment>
<reference evidence="9" key="1">
    <citation type="submission" date="2016-06" db="UniProtKB">
        <authorList>
            <consortium name="WormBaseParasite"/>
        </authorList>
    </citation>
    <scope>IDENTIFICATION</scope>
</reference>
<dbReference type="EMBL" id="UZAN01046165">
    <property type="protein sequence ID" value="VDP83803.1"/>
    <property type="molecule type" value="Genomic_DNA"/>
</dbReference>
<dbReference type="InterPro" id="IPR039741">
    <property type="entry name" value="UDP-sugar_pyrophosphorylase"/>
</dbReference>
<organism evidence="9">
    <name type="scientific">Echinostoma caproni</name>
    <dbReference type="NCBI Taxonomy" id="27848"/>
    <lineage>
        <taxon>Eukaryota</taxon>
        <taxon>Metazoa</taxon>
        <taxon>Spiralia</taxon>
        <taxon>Lophotrochozoa</taxon>
        <taxon>Platyhelminthes</taxon>
        <taxon>Trematoda</taxon>
        <taxon>Digenea</taxon>
        <taxon>Plagiorchiida</taxon>
        <taxon>Echinostomata</taxon>
        <taxon>Echinostomatoidea</taxon>
        <taxon>Echinostomatidae</taxon>
        <taxon>Echinostoma</taxon>
    </lineage>
</organism>
<accession>A0A183ANN9</accession>
<proteinExistence type="inferred from homology"/>